<sequence>MDKAQVDVDYSYSDFVNRNGQVAYIRIKANENSNLLTGSAVFKIYFKFLYLKNFKNPMIYPYKNPWEYVVEGAKYTINSYAPGARYDFDYVFGDYIPAKVGGVDGSLVIISKEGSTILKGSVKAAVAYSWL</sequence>
<accession>A0A1B3SLY1</accession>
<keyword evidence="2" id="KW-1185">Reference proteome</keyword>
<name>A0A1B3SLY1_9MOLU</name>
<reference evidence="1 2" key="1">
    <citation type="submission" date="2016-08" db="EMBL/GenBank/DDBJ databases">
        <title>Complete genome sequence of Spiroplasma helicoides TABS-2 (DSM 22551).</title>
        <authorList>
            <person name="Shen W.-Y."/>
            <person name="Lo W.-S."/>
            <person name="Lai Y.-C."/>
            <person name="Kuo C.-H."/>
        </authorList>
    </citation>
    <scope>NUCLEOTIDE SEQUENCE [LARGE SCALE GENOMIC DNA]</scope>
    <source>
        <strain evidence="1 2">TABS-2</strain>
    </source>
</reference>
<evidence type="ECO:0000313" key="1">
    <source>
        <dbReference type="EMBL" id="AOG60938.1"/>
    </source>
</evidence>
<dbReference type="EMBL" id="CP017015">
    <property type="protein sequence ID" value="AOG60938.1"/>
    <property type="molecule type" value="Genomic_DNA"/>
</dbReference>
<gene>
    <name evidence="1" type="ORF">SHELI_v1c09910</name>
</gene>
<dbReference type="AlphaFoldDB" id="A0A1B3SLY1"/>
<organism evidence="1 2">
    <name type="scientific">Spiroplasma helicoides</name>
    <dbReference type="NCBI Taxonomy" id="216938"/>
    <lineage>
        <taxon>Bacteria</taxon>
        <taxon>Bacillati</taxon>
        <taxon>Mycoplasmatota</taxon>
        <taxon>Mollicutes</taxon>
        <taxon>Entomoplasmatales</taxon>
        <taxon>Spiroplasmataceae</taxon>
        <taxon>Spiroplasma</taxon>
    </lineage>
</organism>
<dbReference type="Pfam" id="PF05215">
    <property type="entry name" value="Spiralin"/>
    <property type="match status" value="2"/>
</dbReference>
<dbReference type="GO" id="GO:0016020">
    <property type="term" value="C:membrane"/>
    <property type="evidence" value="ECO:0007669"/>
    <property type="project" value="InterPro"/>
</dbReference>
<dbReference type="InterPro" id="IPR007880">
    <property type="entry name" value="Spiralin"/>
</dbReference>
<dbReference type="KEGG" id="shj:SHELI_v1c09910"/>
<evidence type="ECO:0000313" key="2">
    <source>
        <dbReference type="Proteomes" id="UP000094378"/>
    </source>
</evidence>
<dbReference type="RefSeq" id="WP_069117264.1">
    <property type="nucleotide sequence ID" value="NZ_CP017015.1"/>
</dbReference>
<protein>
    <submittedName>
        <fullName evidence="1">Uncharacterized protein</fullName>
    </submittedName>
</protein>
<proteinExistence type="predicted"/>
<dbReference type="Proteomes" id="UP000094378">
    <property type="component" value="Chromosome"/>
</dbReference>